<dbReference type="InterPro" id="IPR006037">
    <property type="entry name" value="RCK_C"/>
</dbReference>
<dbReference type="EMBL" id="CP015449">
    <property type="protein sequence ID" value="AWH92205.1"/>
    <property type="molecule type" value="Genomic_DNA"/>
</dbReference>
<dbReference type="Gene3D" id="3.40.50.720">
    <property type="entry name" value="NAD(P)-binding Rossmann-like Domain"/>
    <property type="match status" value="1"/>
</dbReference>
<dbReference type="InterPro" id="IPR050721">
    <property type="entry name" value="Trk_Ktr_HKT_K-transport"/>
</dbReference>
<dbReference type="GO" id="GO:0015079">
    <property type="term" value="F:potassium ion transmembrane transporter activity"/>
    <property type="evidence" value="ECO:0007669"/>
    <property type="project" value="InterPro"/>
</dbReference>
<proteinExistence type="predicted"/>
<keyword evidence="8" id="KW-1185">Reference proteome</keyword>
<dbReference type="PROSITE" id="PS51201">
    <property type="entry name" value="RCK_N"/>
    <property type="match status" value="1"/>
</dbReference>
<evidence type="ECO:0000256" key="4">
    <source>
        <dbReference type="ARBA" id="ARBA00023027"/>
    </source>
</evidence>
<evidence type="ECO:0000259" key="5">
    <source>
        <dbReference type="PROSITE" id="PS51201"/>
    </source>
</evidence>
<dbReference type="AlphaFoldDB" id="A0A2S1R7G8"/>
<keyword evidence="2" id="KW-0406">Ion transport</keyword>
<organism evidence="7 8">
    <name type="scientific">Dietzia lutea</name>
    <dbReference type="NCBI Taxonomy" id="546160"/>
    <lineage>
        <taxon>Bacteria</taxon>
        <taxon>Bacillati</taxon>
        <taxon>Actinomycetota</taxon>
        <taxon>Actinomycetes</taxon>
        <taxon>Mycobacteriales</taxon>
        <taxon>Dietziaceae</taxon>
        <taxon>Dietzia</taxon>
    </lineage>
</organism>
<dbReference type="PROSITE" id="PS51202">
    <property type="entry name" value="RCK_C"/>
    <property type="match status" value="1"/>
</dbReference>
<dbReference type="PRINTS" id="PR00335">
    <property type="entry name" value="KUPTAKETRKA"/>
</dbReference>
<gene>
    <name evidence="7" type="ORF">A6035_08525</name>
</gene>
<dbReference type="PANTHER" id="PTHR43833">
    <property type="entry name" value="POTASSIUM CHANNEL PROTEIN 2-RELATED-RELATED"/>
    <property type="match status" value="1"/>
</dbReference>
<accession>A0A2S1R7G8</accession>
<dbReference type="KEGG" id="dlu:A6035_08525"/>
<keyword evidence="3" id="KW-0630">Potassium</keyword>
<keyword evidence="4" id="KW-0520">NAD</keyword>
<reference evidence="7 8" key="1">
    <citation type="submission" date="2016-04" db="EMBL/GenBank/DDBJ databases">
        <title>Complete genome sequence of Dietzia lutea YIM 80766T, a strain isolated from desert soil in Egypt.</title>
        <authorList>
            <person name="Zhao J."/>
            <person name="Hu B."/>
            <person name="Geng S."/>
            <person name="Nie Y."/>
            <person name="Tang Y."/>
        </authorList>
    </citation>
    <scope>NUCLEOTIDE SEQUENCE [LARGE SCALE GENOMIC DNA]</scope>
    <source>
        <strain evidence="7 8">YIM 80766</strain>
    </source>
</reference>
<feature type="domain" description="RCK N-terminal" evidence="5">
    <location>
        <begin position="1"/>
        <end position="120"/>
    </location>
</feature>
<evidence type="ECO:0000256" key="3">
    <source>
        <dbReference type="ARBA" id="ARBA00022958"/>
    </source>
</evidence>
<dbReference type="OrthoDB" id="3208998at2"/>
<dbReference type="InterPro" id="IPR036721">
    <property type="entry name" value="RCK_C_sf"/>
</dbReference>
<keyword evidence="2" id="KW-0633">Potassium transport</keyword>
<protein>
    <recommendedName>
        <fullName evidence="1">Trk system potassium uptake protein TrkA</fullName>
    </recommendedName>
</protein>
<dbReference type="RefSeq" id="WP_108847452.1">
    <property type="nucleotide sequence ID" value="NZ_CP015449.1"/>
</dbReference>
<sequence length="220" mass="23044">MRVVVMGCGRVGAGLSAELDAAGHAVVVIDRDAAAFARLPEGFGGRTVTGQGFDRAVLTDAGLVGADAFAAVSSGDNSNIIAARVARETFGVERVIARIYDAGRAEVYERLGIPTVTTVPWATGRLVRYITAGTSPVEWRDQTDTVSLVALDAPREWVGLPVDRLAAQAGGRAAAVTRFGECRIPDGDTLVQSDDVLHLALPSESVRGLDDMLQRGPSDA</sequence>
<evidence type="ECO:0000313" key="8">
    <source>
        <dbReference type="Proteomes" id="UP000244928"/>
    </source>
</evidence>
<dbReference type="PANTHER" id="PTHR43833:SF8">
    <property type="entry name" value="TRK SYSTEM POTASSIUM UPTAKE PROTEIN TRKA"/>
    <property type="match status" value="1"/>
</dbReference>
<feature type="domain" description="RCK C-terminal" evidence="6">
    <location>
        <begin position="134"/>
        <end position="215"/>
    </location>
</feature>
<dbReference type="GO" id="GO:0005886">
    <property type="term" value="C:plasma membrane"/>
    <property type="evidence" value="ECO:0007669"/>
    <property type="project" value="InterPro"/>
</dbReference>
<name>A0A2S1R7G8_9ACTN</name>
<dbReference type="Gene3D" id="3.30.70.1450">
    <property type="entry name" value="Regulator of K+ conductance, C-terminal domain"/>
    <property type="match status" value="1"/>
</dbReference>
<keyword evidence="2" id="KW-0813">Transport</keyword>
<dbReference type="Pfam" id="PF02254">
    <property type="entry name" value="TrkA_N"/>
    <property type="match status" value="1"/>
</dbReference>
<dbReference type="Proteomes" id="UP000244928">
    <property type="component" value="Chromosome"/>
</dbReference>
<evidence type="ECO:0000259" key="6">
    <source>
        <dbReference type="PROSITE" id="PS51202"/>
    </source>
</evidence>
<dbReference type="SUPFAM" id="SSF51735">
    <property type="entry name" value="NAD(P)-binding Rossmann-fold domains"/>
    <property type="match status" value="1"/>
</dbReference>
<dbReference type="InterPro" id="IPR003148">
    <property type="entry name" value="RCK_N"/>
</dbReference>
<evidence type="ECO:0000313" key="7">
    <source>
        <dbReference type="EMBL" id="AWH92205.1"/>
    </source>
</evidence>
<evidence type="ECO:0000256" key="1">
    <source>
        <dbReference type="ARBA" id="ARBA00017378"/>
    </source>
</evidence>
<evidence type="ECO:0000256" key="2">
    <source>
        <dbReference type="ARBA" id="ARBA00022538"/>
    </source>
</evidence>
<dbReference type="InterPro" id="IPR036291">
    <property type="entry name" value="NAD(P)-bd_dom_sf"/>
</dbReference>
<dbReference type="InterPro" id="IPR006036">
    <property type="entry name" value="K_uptake_TrkA"/>
</dbReference>